<dbReference type="Proteomes" id="UP000504637">
    <property type="component" value="Unplaced"/>
</dbReference>
<reference evidence="2" key="3">
    <citation type="submission" date="2025-08" db="UniProtKB">
        <authorList>
            <consortium name="RefSeq"/>
        </authorList>
    </citation>
    <scope>IDENTIFICATION</scope>
    <source>
        <strain evidence="2">CBS 342.82</strain>
    </source>
</reference>
<protein>
    <submittedName>
        <fullName evidence="2">Uncharacterized protein</fullName>
    </submittedName>
</protein>
<keyword evidence="1" id="KW-1185">Reference proteome</keyword>
<organism evidence="2">
    <name type="scientific">Dissoconium aciculare CBS 342.82</name>
    <dbReference type="NCBI Taxonomy" id="1314786"/>
    <lineage>
        <taxon>Eukaryota</taxon>
        <taxon>Fungi</taxon>
        <taxon>Dikarya</taxon>
        <taxon>Ascomycota</taxon>
        <taxon>Pezizomycotina</taxon>
        <taxon>Dothideomycetes</taxon>
        <taxon>Dothideomycetidae</taxon>
        <taxon>Mycosphaerellales</taxon>
        <taxon>Dissoconiaceae</taxon>
        <taxon>Dissoconium</taxon>
    </lineage>
</organism>
<reference evidence="2" key="2">
    <citation type="submission" date="2020-04" db="EMBL/GenBank/DDBJ databases">
        <authorList>
            <consortium name="NCBI Genome Project"/>
        </authorList>
    </citation>
    <scope>NUCLEOTIDE SEQUENCE</scope>
    <source>
        <strain evidence="2">CBS 342.82</strain>
    </source>
</reference>
<dbReference type="GeneID" id="54359598"/>
<name>A0A6J3MJ99_9PEZI</name>
<evidence type="ECO:0000313" key="1">
    <source>
        <dbReference type="Proteomes" id="UP000504637"/>
    </source>
</evidence>
<proteinExistence type="predicted"/>
<evidence type="ECO:0000313" key="2">
    <source>
        <dbReference type="RefSeq" id="XP_033464991.1"/>
    </source>
</evidence>
<gene>
    <name evidence="2" type="ORF">K489DRAFT_32494</name>
</gene>
<sequence length="175" mass="19653">MFVRRQPAQLWEMTICEYENISQLLTTVQCLKDERNPVHVKPRISLIFQCCEGIDHGIRFASANDHSLDHECQNLSLMIRLLSSKVAAQVNSDKQSARGCIDRTQQERKPMSLALLIEAGANTFVPVDLLGPQASTAKARHTQSCDFHVEAKKYACVTLATSFFVELIASVFSFH</sequence>
<accession>A0A6J3MJ99</accession>
<dbReference type="RefSeq" id="XP_033464991.1">
    <property type="nucleotide sequence ID" value="XM_033601798.1"/>
</dbReference>
<dbReference type="AlphaFoldDB" id="A0A6J3MJ99"/>
<reference evidence="2" key="1">
    <citation type="submission" date="2020-01" db="EMBL/GenBank/DDBJ databases">
        <authorList>
            <consortium name="DOE Joint Genome Institute"/>
            <person name="Haridas S."/>
            <person name="Albert R."/>
            <person name="Binder M."/>
            <person name="Bloem J."/>
            <person name="Labutti K."/>
            <person name="Salamov A."/>
            <person name="Andreopoulos B."/>
            <person name="Baker S.E."/>
            <person name="Barry K."/>
            <person name="Bills G."/>
            <person name="Bluhm B.H."/>
            <person name="Cannon C."/>
            <person name="Castanera R."/>
            <person name="Culley D.E."/>
            <person name="Daum C."/>
            <person name="Ezra D."/>
            <person name="Gonzalez J.B."/>
            <person name="Henrissat B."/>
            <person name="Kuo A."/>
            <person name="Liang C."/>
            <person name="Lipzen A."/>
            <person name="Lutzoni F."/>
            <person name="Magnuson J."/>
            <person name="Mondo S."/>
            <person name="Nolan M."/>
            <person name="Ohm R."/>
            <person name="Pangilinan J."/>
            <person name="Park H.-J."/>
            <person name="Ramirez L."/>
            <person name="Alfaro M."/>
            <person name="Sun H."/>
            <person name="Tritt A."/>
            <person name="Yoshinaga Y."/>
            <person name="Zwiers L.-H."/>
            <person name="Turgeon B.G."/>
            <person name="Goodwin S.B."/>
            <person name="Spatafora J.W."/>
            <person name="Crous P.W."/>
            <person name="Grigoriev I.V."/>
        </authorList>
    </citation>
    <scope>NUCLEOTIDE SEQUENCE</scope>
    <source>
        <strain evidence="2">CBS 342.82</strain>
    </source>
</reference>